<feature type="transmembrane region" description="Helical" evidence="1">
    <location>
        <begin position="116"/>
        <end position="139"/>
    </location>
</feature>
<evidence type="ECO:0000313" key="3">
    <source>
        <dbReference type="Proteomes" id="UP000051576"/>
    </source>
</evidence>
<evidence type="ECO:0000256" key="1">
    <source>
        <dbReference type="SAM" id="Phobius"/>
    </source>
</evidence>
<reference evidence="2 3" key="1">
    <citation type="journal article" date="2015" name="Genome Announc.">
        <title>Expanding the biotechnology potential of lactobacilli through comparative genomics of 213 strains and associated genera.</title>
        <authorList>
            <person name="Sun Z."/>
            <person name="Harris H.M."/>
            <person name="McCann A."/>
            <person name="Guo C."/>
            <person name="Argimon S."/>
            <person name="Zhang W."/>
            <person name="Yang X."/>
            <person name="Jeffery I.B."/>
            <person name="Cooney J.C."/>
            <person name="Kagawa T.F."/>
            <person name="Liu W."/>
            <person name="Song Y."/>
            <person name="Salvetti E."/>
            <person name="Wrobel A."/>
            <person name="Rasinkangas P."/>
            <person name="Parkhill J."/>
            <person name="Rea M.C."/>
            <person name="O'Sullivan O."/>
            <person name="Ritari J."/>
            <person name="Douillard F.P."/>
            <person name="Paul Ross R."/>
            <person name="Yang R."/>
            <person name="Briner A.E."/>
            <person name="Felis G.E."/>
            <person name="de Vos W.M."/>
            <person name="Barrangou R."/>
            <person name="Klaenhammer T.R."/>
            <person name="Caufield P.W."/>
            <person name="Cui Y."/>
            <person name="Zhang H."/>
            <person name="O'Toole P.W."/>
        </authorList>
    </citation>
    <scope>NUCLEOTIDE SEQUENCE [LARGE SCALE GENOMIC DNA]</scope>
    <source>
        <strain evidence="2 3">DSM 20605</strain>
    </source>
</reference>
<sequence length="396" mass="44973">MIRFKLRSVFLFFSFFFLILGNSSYFALSGKNVFFEYLAFFLILALMLISYFRFNVRYRVLNGVIFLIVSILFNYGILLQNLSTNIKIRLVFSMLIIASLALLSDNYFIYPSDLKISVYGILGGILFCVIIALISRVSLTTLSVEGFGFSGFNGGLQHKNYLAADLVAVLWGLFSYAKFKKISKFDKFTIFICLTLLILSDSRGGLLLFCAFLLVEFCDRFFDKFKKVDKFVVIVFSILSIIFVVKILYLIVVEKSGSYADRSNGLTNYLNMYSSDKFHMIFGNAEMAFQDNGKTYTENIRSVTGWDGTTELAALSILVKNGLLGFWGYGLIFLKRILDAFQKREKVYKIIMTTGIVLLLVSSFVENYLVNMQIAFGVYCYLLIGSANGAFSKNED</sequence>
<gene>
    <name evidence="2" type="ORF">FD21_GL000221</name>
</gene>
<comment type="caution">
    <text evidence="2">The sequence shown here is derived from an EMBL/GenBank/DDBJ whole genome shotgun (WGS) entry which is preliminary data.</text>
</comment>
<feature type="transmembrane region" description="Helical" evidence="1">
    <location>
        <begin position="231"/>
        <end position="252"/>
    </location>
</feature>
<feature type="transmembrane region" description="Helical" evidence="1">
    <location>
        <begin position="35"/>
        <end position="54"/>
    </location>
</feature>
<name>A0A0R2BZ40_9LACO</name>
<dbReference type="OrthoDB" id="2004788at2"/>
<feature type="transmembrane region" description="Helical" evidence="1">
    <location>
        <begin position="6"/>
        <end position="28"/>
    </location>
</feature>
<protein>
    <recommendedName>
        <fullName evidence="4">Polysaccharide polymerase</fullName>
    </recommendedName>
</protein>
<keyword evidence="1" id="KW-0472">Membrane</keyword>
<feature type="transmembrane region" description="Helical" evidence="1">
    <location>
        <begin position="189"/>
        <end position="215"/>
    </location>
</feature>
<feature type="transmembrane region" description="Helical" evidence="1">
    <location>
        <begin position="312"/>
        <end position="334"/>
    </location>
</feature>
<feature type="transmembrane region" description="Helical" evidence="1">
    <location>
        <begin position="60"/>
        <end position="78"/>
    </location>
</feature>
<keyword evidence="1" id="KW-1133">Transmembrane helix</keyword>
<dbReference type="Proteomes" id="UP000051576">
    <property type="component" value="Unassembled WGS sequence"/>
</dbReference>
<dbReference type="EMBL" id="AYYX01000111">
    <property type="protein sequence ID" value="KRM83906.1"/>
    <property type="molecule type" value="Genomic_DNA"/>
</dbReference>
<keyword evidence="1" id="KW-0812">Transmembrane</keyword>
<feature type="transmembrane region" description="Helical" evidence="1">
    <location>
        <begin position="371"/>
        <end position="391"/>
    </location>
</feature>
<evidence type="ECO:0000313" key="2">
    <source>
        <dbReference type="EMBL" id="KRM83906.1"/>
    </source>
</evidence>
<proteinExistence type="predicted"/>
<organism evidence="2 3">
    <name type="scientific">Liquorilactobacillus vini DSM 20605</name>
    <dbReference type="NCBI Taxonomy" id="1133569"/>
    <lineage>
        <taxon>Bacteria</taxon>
        <taxon>Bacillati</taxon>
        <taxon>Bacillota</taxon>
        <taxon>Bacilli</taxon>
        <taxon>Lactobacillales</taxon>
        <taxon>Lactobacillaceae</taxon>
        <taxon>Liquorilactobacillus</taxon>
    </lineage>
</organism>
<dbReference type="PATRIC" id="fig|1133569.4.peg.230"/>
<evidence type="ECO:0008006" key="4">
    <source>
        <dbReference type="Google" id="ProtNLM"/>
    </source>
</evidence>
<keyword evidence="3" id="KW-1185">Reference proteome</keyword>
<dbReference type="RefSeq" id="WP_010581023.1">
    <property type="nucleotide sequence ID" value="NZ_AHYZ01000147.1"/>
</dbReference>
<accession>A0A0R2BZ40</accession>
<feature type="transmembrane region" description="Helical" evidence="1">
    <location>
        <begin position="346"/>
        <end position="365"/>
    </location>
</feature>
<feature type="transmembrane region" description="Helical" evidence="1">
    <location>
        <begin position="90"/>
        <end position="110"/>
    </location>
</feature>
<dbReference type="AlphaFoldDB" id="A0A0R2BZ40"/>